<accession>A0A8J7KAM8</accession>
<sequence length="109" mass="12460">MNTKIVEVVEKLRTSGEDAGMHCDLSSSSVKNVKTPIPTELYDQLRTMELVYNKDMSCIAAELLEVAFREALECFTEEELDQLETVRKSVEKDEVLRHLEDQRYDAGCT</sequence>
<evidence type="ECO:0000313" key="1">
    <source>
        <dbReference type="EMBL" id="MBE9398191.1"/>
    </source>
</evidence>
<protein>
    <submittedName>
        <fullName evidence="1">Uncharacterized protein</fullName>
    </submittedName>
</protein>
<comment type="caution">
    <text evidence="1">The sequence shown here is derived from an EMBL/GenBank/DDBJ whole genome shotgun (WGS) entry which is preliminary data.</text>
</comment>
<organism evidence="1 2">
    <name type="scientific">Pontibacterium sinense</name>
    <dbReference type="NCBI Taxonomy" id="2781979"/>
    <lineage>
        <taxon>Bacteria</taxon>
        <taxon>Pseudomonadati</taxon>
        <taxon>Pseudomonadota</taxon>
        <taxon>Gammaproteobacteria</taxon>
        <taxon>Oceanospirillales</taxon>
        <taxon>Oceanospirillaceae</taxon>
        <taxon>Pontibacterium</taxon>
    </lineage>
</organism>
<dbReference type="AlphaFoldDB" id="A0A8J7KAM8"/>
<keyword evidence="2" id="KW-1185">Reference proteome</keyword>
<reference evidence="1" key="1">
    <citation type="submission" date="2020-10" db="EMBL/GenBank/DDBJ databases">
        <title>Bacterium isolated from coastal waters sediment.</title>
        <authorList>
            <person name="Chen R.-J."/>
            <person name="Lu D.-C."/>
            <person name="Zhu K.-L."/>
            <person name="Du Z.-J."/>
        </authorList>
    </citation>
    <scope>NUCLEOTIDE SEQUENCE</scope>
    <source>
        <strain evidence="1">N1Y112</strain>
    </source>
</reference>
<evidence type="ECO:0000313" key="2">
    <source>
        <dbReference type="Proteomes" id="UP000640333"/>
    </source>
</evidence>
<dbReference type="Proteomes" id="UP000640333">
    <property type="component" value="Unassembled WGS sequence"/>
</dbReference>
<proteinExistence type="predicted"/>
<dbReference type="EMBL" id="JADEYS010000013">
    <property type="protein sequence ID" value="MBE9398191.1"/>
    <property type="molecule type" value="Genomic_DNA"/>
</dbReference>
<dbReference type="RefSeq" id="WP_193953827.1">
    <property type="nucleotide sequence ID" value="NZ_JADEYS010000013.1"/>
</dbReference>
<name>A0A8J7KAM8_9GAMM</name>
<gene>
    <name evidence="1" type="ORF">IOQ59_13095</name>
</gene>